<dbReference type="SUPFAM" id="SSF52047">
    <property type="entry name" value="RNI-like"/>
    <property type="match status" value="1"/>
</dbReference>
<sequence length="292" mass="33223">MLNVGWKSVNDNMIDKEKVDHRCLQEVQCDKEINRNLAGDVEQDKVEKTVQGYDSMPNNPQPVVNRRSTIGVHPPVWMKDFVSLNMGKQEAMEDFPVEVIGNILSRVESPRVVVVASKTCRNTAKCLSIILKGVKFSKVSVSVWLMCTRDTLCQLHYNVATKHLNLRRLELLDLGAVTITRFDPRYQKFPCLRFLSLCRVKISTLNLSCWLSACPKVEVLNLVAVDFCMDSLQMSMKLSINSLKDILLKDQEKLRILVLDGVISSLKVGNNAENIEIVDVRFFKHLGWISMK</sequence>
<evidence type="ECO:0000313" key="2">
    <source>
        <dbReference type="EMBL" id="KAG5582878.1"/>
    </source>
</evidence>
<dbReference type="InterPro" id="IPR055411">
    <property type="entry name" value="LRR_FXL15/At3g58940/PEG3-like"/>
</dbReference>
<keyword evidence="3" id="KW-1185">Reference proteome</keyword>
<name>A0A9J5X6L1_SOLCO</name>
<organism evidence="2 3">
    <name type="scientific">Solanum commersonii</name>
    <name type="common">Commerson's wild potato</name>
    <name type="synonym">Commerson's nightshade</name>
    <dbReference type="NCBI Taxonomy" id="4109"/>
    <lineage>
        <taxon>Eukaryota</taxon>
        <taxon>Viridiplantae</taxon>
        <taxon>Streptophyta</taxon>
        <taxon>Embryophyta</taxon>
        <taxon>Tracheophyta</taxon>
        <taxon>Spermatophyta</taxon>
        <taxon>Magnoliopsida</taxon>
        <taxon>eudicotyledons</taxon>
        <taxon>Gunneridae</taxon>
        <taxon>Pentapetalae</taxon>
        <taxon>asterids</taxon>
        <taxon>lamiids</taxon>
        <taxon>Solanales</taxon>
        <taxon>Solanaceae</taxon>
        <taxon>Solanoideae</taxon>
        <taxon>Solaneae</taxon>
        <taxon>Solanum</taxon>
    </lineage>
</organism>
<dbReference type="EMBL" id="JACXVP010000010">
    <property type="protein sequence ID" value="KAG5582878.1"/>
    <property type="molecule type" value="Genomic_DNA"/>
</dbReference>
<dbReference type="Gene3D" id="3.80.10.10">
    <property type="entry name" value="Ribonuclease Inhibitor"/>
    <property type="match status" value="1"/>
</dbReference>
<protein>
    <recommendedName>
        <fullName evidence="1">F-box/LRR-repeat protein 15/At3g58940/PEG3-like LRR domain-containing protein</fullName>
    </recommendedName>
</protein>
<gene>
    <name evidence="2" type="ORF">H5410_053505</name>
</gene>
<reference evidence="2 3" key="1">
    <citation type="submission" date="2020-09" db="EMBL/GenBank/DDBJ databases">
        <title>De no assembly of potato wild relative species, Solanum commersonii.</title>
        <authorList>
            <person name="Cho K."/>
        </authorList>
    </citation>
    <scope>NUCLEOTIDE SEQUENCE [LARGE SCALE GENOMIC DNA]</scope>
    <source>
        <strain evidence="2">LZ3.2</strain>
        <tissue evidence="2">Leaf</tissue>
    </source>
</reference>
<evidence type="ECO:0000313" key="3">
    <source>
        <dbReference type="Proteomes" id="UP000824120"/>
    </source>
</evidence>
<dbReference type="Pfam" id="PF24758">
    <property type="entry name" value="LRR_At5g56370"/>
    <property type="match status" value="1"/>
</dbReference>
<accession>A0A9J5X6L1</accession>
<dbReference type="InterPro" id="IPR032675">
    <property type="entry name" value="LRR_dom_sf"/>
</dbReference>
<dbReference type="Proteomes" id="UP000824120">
    <property type="component" value="Chromosome 10"/>
</dbReference>
<comment type="caution">
    <text evidence="2">The sequence shown here is derived from an EMBL/GenBank/DDBJ whole genome shotgun (WGS) entry which is preliminary data.</text>
</comment>
<dbReference type="AlphaFoldDB" id="A0A9J5X6L1"/>
<feature type="domain" description="F-box/LRR-repeat protein 15/At3g58940/PEG3-like LRR" evidence="1">
    <location>
        <begin position="154"/>
        <end position="290"/>
    </location>
</feature>
<proteinExistence type="predicted"/>
<evidence type="ECO:0000259" key="1">
    <source>
        <dbReference type="Pfam" id="PF24758"/>
    </source>
</evidence>